<evidence type="ECO:0008006" key="4">
    <source>
        <dbReference type="Google" id="ProtNLM"/>
    </source>
</evidence>
<dbReference type="AlphaFoldDB" id="A0A137P193"/>
<accession>A0A137P193</accession>
<organism evidence="2 3">
    <name type="scientific">Conidiobolus coronatus (strain ATCC 28846 / CBS 209.66 / NRRL 28638)</name>
    <name type="common">Delacroixia coronata</name>
    <dbReference type="NCBI Taxonomy" id="796925"/>
    <lineage>
        <taxon>Eukaryota</taxon>
        <taxon>Fungi</taxon>
        <taxon>Fungi incertae sedis</taxon>
        <taxon>Zoopagomycota</taxon>
        <taxon>Entomophthoromycotina</taxon>
        <taxon>Entomophthoromycetes</taxon>
        <taxon>Entomophthorales</taxon>
        <taxon>Ancylistaceae</taxon>
        <taxon>Conidiobolus</taxon>
    </lineage>
</organism>
<dbReference type="EMBL" id="KQ964558">
    <property type="protein sequence ID" value="KXN68840.1"/>
    <property type="molecule type" value="Genomic_DNA"/>
</dbReference>
<evidence type="ECO:0000256" key="1">
    <source>
        <dbReference type="SAM" id="Phobius"/>
    </source>
</evidence>
<keyword evidence="1" id="KW-1133">Transmembrane helix</keyword>
<gene>
    <name evidence="2" type="ORF">CONCODRAFT_71941</name>
</gene>
<keyword evidence="1" id="KW-0812">Transmembrane</keyword>
<sequence>MNSIYSSTTNLVEKAEIKAINDREHKDLPPQLLTSYDIERRIYEGRDLEDPEMDSKLGMILFFVGFIVPITWFVGAVTCFQKGPKYSRGWGIANIIAALLFVIGISCLIVFMSIYNSNLNSAETMSGSPLIDTSALTFP</sequence>
<feature type="transmembrane region" description="Helical" evidence="1">
    <location>
        <begin position="92"/>
        <end position="115"/>
    </location>
</feature>
<keyword evidence="1" id="KW-0472">Membrane</keyword>
<keyword evidence="3" id="KW-1185">Reference proteome</keyword>
<name>A0A137P193_CONC2</name>
<evidence type="ECO:0000313" key="3">
    <source>
        <dbReference type="Proteomes" id="UP000070444"/>
    </source>
</evidence>
<dbReference type="Proteomes" id="UP000070444">
    <property type="component" value="Unassembled WGS sequence"/>
</dbReference>
<proteinExistence type="predicted"/>
<reference evidence="2 3" key="1">
    <citation type="journal article" date="2015" name="Genome Biol. Evol.">
        <title>Phylogenomic analyses indicate that early fungi evolved digesting cell walls of algal ancestors of land plants.</title>
        <authorList>
            <person name="Chang Y."/>
            <person name="Wang S."/>
            <person name="Sekimoto S."/>
            <person name="Aerts A.L."/>
            <person name="Choi C."/>
            <person name="Clum A."/>
            <person name="LaButti K.M."/>
            <person name="Lindquist E.A."/>
            <person name="Yee Ngan C."/>
            <person name="Ohm R.A."/>
            <person name="Salamov A.A."/>
            <person name="Grigoriev I.V."/>
            <person name="Spatafora J.W."/>
            <person name="Berbee M.L."/>
        </authorList>
    </citation>
    <scope>NUCLEOTIDE SEQUENCE [LARGE SCALE GENOMIC DNA]</scope>
    <source>
        <strain evidence="2 3">NRRL 28638</strain>
    </source>
</reference>
<protein>
    <recommendedName>
        <fullName evidence="4">Transmembrane protein</fullName>
    </recommendedName>
</protein>
<evidence type="ECO:0000313" key="2">
    <source>
        <dbReference type="EMBL" id="KXN68840.1"/>
    </source>
</evidence>
<feature type="transmembrane region" description="Helical" evidence="1">
    <location>
        <begin position="57"/>
        <end position="80"/>
    </location>
</feature>